<keyword evidence="7" id="KW-0472">Membrane</keyword>
<keyword evidence="3" id="KW-0479">Metal-binding</keyword>
<dbReference type="InterPro" id="IPR032879">
    <property type="entry name" value="FixG_C"/>
</dbReference>
<dbReference type="Pfam" id="PF13746">
    <property type="entry name" value="Fer4_18"/>
    <property type="match status" value="1"/>
</dbReference>
<dbReference type="RefSeq" id="WP_229156949.1">
    <property type="nucleotide sequence ID" value="NZ_JAJEWP010000001.1"/>
</dbReference>
<dbReference type="PANTHER" id="PTHR30176:SF3">
    <property type="entry name" value="FERREDOXIN-TYPE PROTEIN NAPH"/>
    <property type="match status" value="1"/>
</dbReference>
<feature type="transmembrane region" description="Helical" evidence="7">
    <location>
        <begin position="197"/>
        <end position="217"/>
    </location>
</feature>
<dbReference type="Gene3D" id="1.10.1060.10">
    <property type="entry name" value="Alpha-helical ferredoxin"/>
    <property type="match status" value="1"/>
</dbReference>
<evidence type="ECO:0000256" key="4">
    <source>
        <dbReference type="ARBA" id="ARBA00022982"/>
    </source>
</evidence>
<dbReference type="InterPro" id="IPR009051">
    <property type="entry name" value="Helical_ferredxn"/>
</dbReference>
<dbReference type="PROSITE" id="PS00198">
    <property type="entry name" value="4FE4S_FER_1"/>
    <property type="match status" value="1"/>
</dbReference>
<evidence type="ECO:0000313" key="10">
    <source>
        <dbReference type="Proteomes" id="UP001520878"/>
    </source>
</evidence>
<dbReference type="PANTHER" id="PTHR30176">
    <property type="entry name" value="FERREDOXIN-TYPE PROTEIN NAPH"/>
    <property type="match status" value="1"/>
</dbReference>
<evidence type="ECO:0000313" key="9">
    <source>
        <dbReference type="EMBL" id="MCC2615036.1"/>
    </source>
</evidence>
<protein>
    <submittedName>
        <fullName evidence="9">Cytochrome c oxidase accessory protein CcoG</fullName>
    </submittedName>
</protein>
<dbReference type="PROSITE" id="PS51379">
    <property type="entry name" value="4FE4S_FER_2"/>
    <property type="match status" value="1"/>
</dbReference>
<evidence type="ECO:0000256" key="7">
    <source>
        <dbReference type="SAM" id="Phobius"/>
    </source>
</evidence>
<keyword evidence="1" id="KW-0813">Transport</keyword>
<sequence>MAEHIPIKIVSVDSPFNKAPLQADKLYVRSAKGPIERRRSLSYIVLFLLFALLPWLSVEGRQAILLDFSAQRFHVFQWTLWPQDLTLMAWVFIIAAFGLFFVTSIAGRVWCGFTCPQTAWTWLFNLIERVTEGDRNRRIARDKAPWHYQNLSRRLLKHVCWIGVSLFTALTFVGYFTPIDQLFSHVANGSTPFWPGFWIGLFALCTYLNAGWMKHLMCTHMCPYSRFQSAMFDKDTLTVTYDAGRGEGRGPRSKKMSSETRAAKGLGDCIDCQLCVQVCPTGIDIRNGLQYECINCGACVDACNNVMDKMGYSKGLIRFSSGSRLNGDRVNLWRPKVIGYAMVLLTMIGLFVADAMTRLPFEASVLRDRNQLSRYSVDGKVENIYTVKISNKSGTAQLFHVHIEGIEQATLSVANAITVQPDQTYLLPLSVSVPPNVLTDNITPITFVIDDIEQQDASATLRIPSKFIVF</sequence>
<evidence type="ECO:0000256" key="1">
    <source>
        <dbReference type="ARBA" id="ARBA00022448"/>
    </source>
</evidence>
<dbReference type="Pfam" id="PF11614">
    <property type="entry name" value="FixG_C"/>
    <property type="match status" value="1"/>
</dbReference>
<feature type="transmembrane region" description="Helical" evidence="7">
    <location>
        <begin position="159"/>
        <end position="177"/>
    </location>
</feature>
<name>A0ABS8G4J4_9ALTE</name>
<keyword evidence="7" id="KW-0812">Transmembrane</keyword>
<reference evidence="9 10" key="1">
    <citation type="submission" date="2021-10" db="EMBL/GenBank/DDBJ databases">
        <title>Draft genome of Aestuariibacter halophilus JC2043.</title>
        <authorList>
            <person name="Emsley S.A."/>
            <person name="Pfannmuller K.M."/>
            <person name="Ushijima B."/>
            <person name="Saw J.H."/>
            <person name="Videau P."/>
        </authorList>
    </citation>
    <scope>NUCLEOTIDE SEQUENCE [LARGE SCALE GENOMIC DNA]</scope>
    <source>
        <strain evidence="9 10">JC2043</strain>
    </source>
</reference>
<evidence type="ECO:0000256" key="3">
    <source>
        <dbReference type="ARBA" id="ARBA00022723"/>
    </source>
</evidence>
<dbReference type="InterPro" id="IPR013783">
    <property type="entry name" value="Ig-like_fold"/>
</dbReference>
<keyword evidence="10" id="KW-1185">Reference proteome</keyword>
<dbReference type="InterPro" id="IPR051684">
    <property type="entry name" value="Electron_Trans/Redox"/>
</dbReference>
<proteinExistence type="predicted"/>
<evidence type="ECO:0000256" key="2">
    <source>
        <dbReference type="ARBA" id="ARBA00022485"/>
    </source>
</evidence>
<dbReference type="InterPro" id="IPR017896">
    <property type="entry name" value="4Fe4S_Fe-S-bd"/>
</dbReference>
<feature type="transmembrane region" description="Helical" evidence="7">
    <location>
        <begin position="87"/>
        <end position="107"/>
    </location>
</feature>
<evidence type="ECO:0000259" key="8">
    <source>
        <dbReference type="PROSITE" id="PS51379"/>
    </source>
</evidence>
<dbReference type="Proteomes" id="UP001520878">
    <property type="component" value="Unassembled WGS sequence"/>
</dbReference>
<evidence type="ECO:0000256" key="6">
    <source>
        <dbReference type="ARBA" id="ARBA00023014"/>
    </source>
</evidence>
<keyword evidence="4" id="KW-0249">Electron transport</keyword>
<dbReference type="Pfam" id="PF12801">
    <property type="entry name" value="Fer4_5"/>
    <property type="match status" value="1"/>
</dbReference>
<keyword evidence="5" id="KW-0408">Iron</keyword>
<keyword evidence="2" id="KW-0004">4Fe-4S</keyword>
<dbReference type="InterPro" id="IPR017900">
    <property type="entry name" value="4Fe4S_Fe_S_CS"/>
</dbReference>
<feature type="transmembrane region" description="Helical" evidence="7">
    <location>
        <begin position="337"/>
        <end position="356"/>
    </location>
</feature>
<keyword evidence="7" id="KW-1133">Transmembrane helix</keyword>
<dbReference type="EMBL" id="JAJEWP010000001">
    <property type="protein sequence ID" value="MCC2615036.1"/>
    <property type="molecule type" value="Genomic_DNA"/>
</dbReference>
<dbReference type="Gene3D" id="2.60.40.10">
    <property type="entry name" value="Immunoglobulins"/>
    <property type="match status" value="1"/>
</dbReference>
<comment type="caution">
    <text evidence="9">The sequence shown here is derived from an EMBL/GenBank/DDBJ whole genome shotgun (WGS) entry which is preliminary data.</text>
</comment>
<dbReference type="InterPro" id="IPR014116">
    <property type="entry name" value="Cyt_c_oxidase_cbb3_FixG"/>
</dbReference>
<keyword evidence="6" id="KW-0411">Iron-sulfur</keyword>
<feature type="domain" description="4Fe-4S ferredoxin-type" evidence="8">
    <location>
        <begin position="260"/>
        <end position="288"/>
    </location>
</feature>
<gene>
    <name evidence="9" type="primary">ccoG</name>
    <name evidence="9" type="ORF">LJ739_02115</name>
</gene>
<dbReference type="SUPFAM" id="SSF54862">
    <property type="entry name" value="4Fe-4S ferredoxins"/>
    <property type="match status" value="1"/>
</dbReference>
<feature type="transmembrane region" description="Helical" evidence="7">
    <location>
        <begin position="40"/>
        <end position="58"/>
    </location>
</feature>
<accession>A0ABS8G4J4</accession>
<dbReference type="NCBIfam" id="TIGR02745">
    <property type="entry name" value="ccoG_rdxA_fixG"/>
    <property type="match status" value="1"/>
</dbReference>
<organism evidence="9 10">
    <name type="scientific">Fluctibacter halophilus</name>
    <dbReference type="NCBI Taxonomy" id="226011"/>
    <lineage>
        <taxon>Bacteria</taxon>
        <taxon>Pseudomonadati</taxon>
        <taxon>Pseudomonadota</taxon>
        <taxon>Gammaproteobacteria</taxon>
        <taxon>Alteromonadales</taxon>
        <taxon>Alteromonadaceae</taxon>
        <taxon>Fluctibacter</taxon>
    </lineage>
</organism>
<evidence type="ECO:0000256" key="5">
    <source>
        <dbReference type="ARBA" id="ARBA00023004"/>
    </source>
</evidence>